<feature type="signal peptide" evidence="4">
    <location>
        <begin position="1"/>
        <end position="30"/>
    </location>
</feature>
<feature type="repeat" description="ANK" evidence="3">
    <location>
        <begin position="65"/>
        <end position="97"/>
    </location>
</feature>
<accession>A0A3P3XLI1</accession>
<feature type="repeat" description="ANK" evidence="3">
    <location>
        <begin position="289"/>
        <end position="321"/>
    </location>
</feature>
<evidence type="ECO:0000256" key="3">
    <source>
        <dbReference type="PROSITE-ProRule" id="PRU00023"/>
    </source>
</evidence>
<dbReference type="Pfam" id="PF12796">
    <property type="entry name" value="Ank_2"/>
    <property type="match status" value="5"/>
</dbReference>
<dbReference type="SUPFAM" id="SSF48403">
    <property type="entry name" value="Ankyrin repeat"/>
    <property type="match status" value="3"/>
</dbReference>
<gene>
    <name evidence="5" type="ORF">SPIROBIBN47_50026</name>
</gene>
<name>A0A3P3XLI1_9SPIR</name>
<feature type="repeat" description="ANK" evidence="3">
    <location>
        <begin position="356"/>
        <end position="389"/>
    </location>
</feature>
<dbReference type="Pfam" id="PF13637">
    <property type="entry name" value="Ank_4"/>
    <property type="match status" value="1"/>
</dbReference>
<feature type="repeat" description="ANK" evidence="3">
    <location>
        <begin position="717"/>
        <end position="749"/>
    </location>
</feature>
<dbReference type="PROSITE" id="PS50088">
    <property type="entry name" value="ANK_REPEAT"/>
    <property type="match status" value="16"/>
</dbReference>
<dbReference type="SMART" id="SM00248">
    <property type="entry name" value="ANK"/>
    <property type="match status" value="21"/>
</dbReference>
<feature type="repeat" description="ANK" evidence="3">
    <location>
        <begin position="454"/>
        <end position="487"/>
    </location>
</feature>
<feature type="repeat" description="ANK" evidence="3">
    <location>
        <begin position="781"/>
        <end position="814"/>
    </location>
</feature>
<feature type="repeat" description="ANK" evidence="3">
    <location>
        <begin position="684"/>
        <end position="716"/>
    </location>
</feature>
<feature type="repeat" description="ANK" evidence="3">
    <location>
        <begin position="390"/>
        <end position="422"/>
    </location>
</feature>
<dbReference type="PANTHER" id="PTHR24198">
    <property type="entry name" value="ANKYRIN REPEAT AND PROTEIN KINASE DOMAIN-CONTAINING PROTEIN"/>
    <property type="match status" value="1"/>
</dbReference>
<dbReference type="PROSITE" id="PS50297">
    <property type="entry name" value="ANK_REP_REGION"/>
    <property type="match status" value="9"/>
</dbReference>
<dbReference type="EMBL" id="FWDM01000037">
    <property type="protein sequence ID" value="SLM15486.1"/>
    <property type="molecule type" value="Genomic_DNA"/>
</dbReference>
<keyword evidence="1" id="KW-0677">Repeat</keyword>
<evidence type="ECO:0000256" key="2">
    <source>
        <dbReference type="ARBA" id="ARBA00023043"/>
    </source>
</evidence>
<protein>
    <submittedName>
        <fullName evidence="5">Putative ankyrin</fullName>
    </submittedName>
</protein>
<dbReference type="PANTHER" id="PTHR24198:SF165">
    <property type="entry name" value="ANKYRIN REPEAT-CONTAINING PROTEIN-RELATED"/>
    <property type="match status" value="1"/>
</dbReference>
<reference evidence="5" key="1">
    <citation type="submission" date="2017-02" db="EMBL/GenBank/DDBJ databases">
        <authorList>
            <person name="Regsiter A."/>
            <person name="William W."/>
        </authorList>
    </citation>
    <scope>NUCLEOTIDE SEQUENCE</scope>
    <source>
        <strain evidence="5">Bib</strain>
    </source>
</reference>
<feature type="repeat" description="ANK" evidence="3">
    <location>
        <begin position="98"/>
        <end position="136"/>
    </location>
</feature>
<evidence type="ECO:0000256" key="4">
    <source>
        <dbReference type="SAM" id="SignalP"/>
    </source>
</evidence>
<proteinExistence type="predicted"/>
<dbReference type="InterPro" id="IPR002110">
    <property type="entry name" value="Ankyrin_rpt"/>
</dbReference>
<feature type="chain" id="PRO_5017926564" evidence="4">
    <location>
        <begin position="31"/>
        <end position="939"/>
    </location>
</feature>
<sequence length="939" mass="100108">MQKHTLRPTRLLGFMILALLLIAGCATSPASNKEVTLSDLVIKGDIEGIRKFYANQEQLNKADSQGLYPLHYAISRGDAQIAEILIVLGAKPDNKDLSGKTALRYAVDRYPTEPAKQKEIIKMLVDRGADPFLPDVAGTSPAQVALKSDINILDAMFNSKNINNTAADGRTVLHYAADALMTKEVELLLSKGASVQIKDKADRTALDLVLLYPDKLEAAQIAEKLILKGANPSFPEFVWFAQTVRAPDYNAVRFANGNSPLHEAISRYQYGFASFLLLNKADPNNKNLNGDAPLHLAVKAGYVEGAKLLLSMNANQDILDANHNTPLLLPIPAARRLEMIKLLLNFKANPALADNQGNTPLHKAVIQSYAPEIVETLIQAGAPVNAQNANGDTPLILCVRSGRYEYAKPLIEAKADIFKMNQAGENALKLAISKGYQAVDSIVLSANVNQSDDNSNSVLMTAVSLKAPTDVLKLILAKGADPNARNKALDSALHIAVRQNYAEQGIVLLDANADIFQYNSKQENPLFLALTAKPAPLEWFFRPNVIAARDANGDSVVHHAARKNLPDGIAYLVKKGADINVLNNAEETPLHTAAKYDAVDAIAYLARAGSSLEAADIKGDIPLQSAVLAGAARATQALLVAGSPIDNQNYSGETALHQAAKNNISAIVILLAANGAQTEILDSRGFTPLAAAAANGAFESANELLKAKAQVDTRDNSGSTPLFQAVSGEHIATARLLLANGADMHALNARGLSPFKLSLMKNAQVTAEFFAPWLINKPDSNGDAILHMLAGSSAGPDLIEAALKNGANPNARNARGDTPLMVALKKNDIVTAAQLINAGSSVFASNADNISALSMIFGMDSGSRTKLLSAILSSIKAPKTDFAGESLLHYAVRANNKEAVADLLALRADKSIRNRKGEAPLDIAQSKGFQDIVSLLTNN</sequence>
<feature type="repeat" description="ANK" evidence="3">
    <location>
        <begin position="815"/>
        <end position="847"/>
    </location>
</feature>
<feature type="repeat" description="ANK" evidence="3">
    <location>
        <begin position="585"/>
        <end position="617"/>
    </location>
</feature>
<dbReference type="PROSITE" id="PS51257">
    <property type="entry name" value="PROKAR_LIPOPROTEIN"/>
    <property type="match status" value="1"/>
</dbReference>
<dbReference type="AlphaFoldDB" id="A0A3P3XLI1"/>
<dbReference type="Pfam" id="PF00023">
    <property type="entry name" value="Ank"/>
    <property type="match status" value="2"/>
</dbReference>
<dbReference type="InterPro" id="IPR036770">
    <property type="entry name" value="Ankyrin_rpt-contain_sf"/>
</dbReference>
<dbReference type="Gene3D" id="1.25.40.20">
    <property type="entry name" value="Ankyrin repeat-containing domain"/>
    <property type="match status" value="8"/>
</dbReference>
<organism evidence="5">
    <name type="scientific">uncultured spirochete</name>
    <dbReference type="NCBI Taxonomy" id="156406"/>
    <lineage>
        <taxon>Bacteria</taxon>
        <taxon>Pseudomonadati</taxon>
        <taxon>Spirochaetota</taxon>
        <taxon>Spirochaetia</taxon>
        <taxon>Spirochaetales</taxon>
        <taxon>environmental samples</taxon>
    </lineage>
</organism>
<feature type="repeat" description="ANK" evidence="3">
    <location>
        <begin position="883"/>
        <end position="915"/>
    </location>
</feature>
<keyword evidence="4" id="KW-0732">Signal</keyword>
<evidence type="ECO:0000313" key="5">
    <source>
        <dbReference type="EMBL" id="SLM15486.1"/>
    </source>
</evidence>
<feature type="repeat" description="ANK" evidence="3">
    <location>
        <begin position="552"/>
        <end position="584"/>
    </location>
</feature>
<evidence type="ECO:0000256" key="1">
    <source>
        <dbReference type="ARBA" id="ARBA00022737"/>
    </source>
</evidence>
<feature type="repeat" description="ANK" evidence="3">
    <location>
        <begin position="256"/>
        <end position="288"/>
    </location>
</feature>
<feature type="repeat" description="ANK" evidence="3">
    <location>
        <begin position="168"/>
        <end position="200"/>
    </location>
</feature>
<feature type="repeat" description="ANK" evidence="3">
    <location>
        <begin position="651"/>
        <end position="683"/>
    </location>
</feature>
<keyword evidence="2 3" id="KW-0040">ANK repeat</keyword>